<proteinExistence type="predicted"/>
<sequence>MTGCCAFNCTTQSGKGKALFAVPFGKHNAKRRKVWLHRIGRKDFQPTKSSKLCESHFTEDQFEPNILRKFGIKKLRSTAVPSIFSHRPEKPSRKLPHPRSSAEVGSAGKPVALPTDVLLMPASKPADDAASIENVQVATQATSQLSVMSYDFSQCEVFILKCLFEGK</sequence>
<dbReference type="AlphaFoldDB" id="A0A9J6H7Y7"/>
<dbReference type="SUPFAM" id="SSF57716">
    <property type="entry name" value="Glucocorticoid receptor-like (DNA-binding domain)"/>
    <property type="match status" value="1"/>
</dbReference>
<evidence type="ECO:0000256" key="2">
    <source>
        <dbReference type="ARBA" id="ARBA00022771"/>
    </source>
</evidence>
<comment type="caution">
    <text evidence="8">The sequence shown here is derived from an EMBL/GenBank/DDBJ whole genome shotgun (WGS) entry which is preliminary data.</text>
</comment>
<dbReference type="Pfam" id="PF05485">
    <property type="entry name" value="THAP"/>
    <property type="match status" value="1"/>
</dbReference>
<keyword evidence="9" id="KW-1185">Reference proteome</keyword>
<gene>
    <name evidence="8" type="ORF">HPB48_023375</name>
</gene>
<evidence type="ECO:0000313" key="9">
    <source>
        <dbReference type="Proteomes" id="UP000821853"/>
    </source>
</evidence>
<dbReference type="PANTHER" id="PTHR46927:SF3">
    <property type="entry name" value="THAP-TYPE DOMAIN-CONTAINING PROTEIN"/>
    <property type="match status" value="1"/>
</dbReference>
<dbReference type="Proteomes" id="UP000821853">
    <property type="component" value="Unassembled WGS sequence"/>
</dbReference>
<dbReference type="InterPro" id="IPR006612">
    <property type="entry name" value="THAP_Znf"/>
</dbReference>
<dbReference type="OrthoDB" id="6513835at2759"/>
<feature type="region of interest" description="Disordered" evidence="6">
    <location>
        <begin position="83"/>
        <end position="108"/>
    </location>
</feature>
<evidence type="ECO:0000256" key="4">
    <source>
        <dbReference type="ARBA" id="ARBA00023125"/>
    </source>
</evidence>
<keyword evidence="4 5" id="KW-0238">DNA-binding</keyword>
<dbReference type="EMBL" id="JABSTR010000424">
    <property type="protein sequence ID" value="KAH9382813.1"/>
    <property type="molecule type" value="Genomic_DNA"/>
</dbReference>
<feature type="domain" description="THAP-type" evidence="7">
    <location>
        <begin position="1"/>
        <end position="84"/>
    </location>
</feature>
<keyword evidence="1" id="KW-0479">Metal-binding</keyword>
<accession>A0A9J6H7Y7</accession>
<dbReference type="SMART" id="SM00692">
    <property type="entry name" value="DM3"/>
    <property type="match status" value="1"/>
</dbReference>
<reference evidence="8 9" key="1">
    <citation type="journal article" date="2020" name="Cell">
        <title>Large-Scale Comparative Analyses of Tick Genomes Elucidate Their Genetic Diversity and Vector Capacities.</title>
        <authorList>
            <consortium name="Tick Genome and Microbiome Consortium (TIGMIC)"/>
            <person name="Jia N."/>
            <person name="Wang J."/>
            <person name="Shi W."/>
            <person name="Du L."/>
            <person name="Sun Y."/>
            <person name="Zhan W."/>
            <person name="Jiang J.F."/>
            <person name="Wang Q."/>
            <person name="Zhang B."/>
            <person name="Ji P."/>
            <person name="Bell-Sakyi L."/>
            <person name="Cui X.M."/>
            <person name="Yuan T.T."/>
            <person name="Jiang B.G."/>
            <person name="Yang W.F."/>
            <person name="Lam T.T."/>
            <person name="Chang Q.C."/>
            <person name="Ding S.J."/>
            <person name="Wang X.J."/>
            <person name="Zhu J.G."/>
            <person name="Ruan X.D."/>
            <person name="Zhao L."/>
            <person name="Wei J.T."/>
            <person name="Ye R.Z."/>
            <person name="Que T.C."/>
            <person name="Du C.H."/>
            <person name="Zhou Y.H."/>
            <person name="Cheng J.X."/>
            <person name="Dai P.F."/>
            <person name="Guo W.B."/>
            <person name="Han X.H."/>
            <person name="Huang E.J."/>
            <person name="Li L.F."/>
            <person name="Wei W."/>
            <person name="Gao Y.C."/>
            <person name="Liu J.Z."/>
            <person name="Shao H.Z."/>
            <person name="Wang X."/>
            <person name="Wang C.C."/>
            <person name="Yang T.C."/>
            <person name="Huo Q.B."/>
            <person name="Li W."/>
            <person name="Chen H.Y."/>
            <person name="Chen S.E."/>
            <person name="Zhou L.G."/>
            <person name="Ni X.B."/>
            <person name="Tian J.H."/>
            <person name="Sheng Y."/>
            <person name="Liu T."/>
            <person name="Pan Y.S."/>
            <person name="Xia L.Y."/>
            <person name="Li J."/>
            <person name="Zhao F."/>
            <person name="Cao W.C."/>
        </authorList>
    </citation>
    <scope>NUCLEOTIDE SEQUENCE [LARGE SCALE GENOMIC DNA]</scope>
    <source>
        <strain evidence="8">HaeL-2018</strain>
    </source>
</reference>
<dbReference type="Gene3D" id="6.20.210.20">
    <property type="entry name" value="THAP domain"/>
    <property type="match status" value="1"/>
</dbReference>
<dbReference type="PANTHER" id="PTHR46927">
    <property type="entry name" value="AGAP005574-PA"/>
    <property type="match status" value="1"/>
</dbReference>
<evidence type="ECO:0000256" key="5">
    <source>
        <dbReference type="PROSITE-ProRule" id="PRU00309"/>
    </source>
</evidence>
<evidence type="ECO:0000313" key="8">
    <source>
        <dbReference type="EMBL" id="KAH9382813.1"/>
    </source>
</evidence>
<dbReference type="OMA" id="QCEVFIL"/>
<dbReference type="VEuPathDB" id="VectorBase:HLOH_064517"/>
<name>A0A9J6H7Y7_HAELO</name>
<dbReference type="SMART" id="SM00980">
    <property type="entry name" value="THAP"/>
    <property type="match status" value="1"/>
</dbReference>
<dbReference type="GO" id="GO:0008270">
    <property type="term" value="F:zinc ion binding"/>
    <property type="evidence" value="ECO:0007669"/>
    <property type="project" value="UniProtKB-KW"/>
</dbReference>
<dbReference type="PROSITE" id="PS50950">
    <property type="entry name" value="ZF_THAP"/>
    <property type="match status" value="1"/>
</dbReference>
<evidence type="ECO:0000256" key="6">
    <source>
        <dbReference type="SAM" id="MobiDB-lite"/>
    </source>
</evidence>
<evidence type="ECO:0000259" key="7">
    <source>
        <dbReference type="PROSITE" id="PS50950"/>
    </source>
</evidence>
<protein>
    <recommendedName>
        <fullName evidence="7">THAP-type domain-containing protein</fullName>
    </recommendedName>
</protein>
<organism evidence="8 9">
    <name type="scientific">Haemaphysalis longicornis</name>
    <name type="common">Bush tick</name>
    <dbReference type="NCBI Taxonomy" id="44386"/>
    <lineage>
        <taxon>Eukaryota</taxon>
        <taxon>Metazoa</taxon>
        <taxon>Ecdysozoa</taxon>
        <taxon>Arthropoda</taxon>
        <taxon>Chelicerata</taxon>
        <taxon>Arachnida</taxon>
        <taxon>Acari</taxon>
        <taxon>Parasitiformes</taxon>
        <taxon>Ixodida</taxon>
        <taxon>Ixodoidea</taxon>
        <taxon>Ixodidae</taxon>
        <taxon>Haemaphysalinae</taxon>
        <taxon>Haemaphysalis</taxon>
    </lineage>
</organism>
<dbReference type="GO" id="GO:0003677">
    <property type="term" value="F:DNA binding"/>
    <property type="evidence" value="ECO:0007669"/>
    <property type="project" value="UniProtKB-UniRule"/>
</dbReference>
<dbReference type="InterPro" id="IPR052224">
    <property type="entry name" value="THAP_domain_protein"/>
</dbReference>
<keyword evidence="2 5" id="KW-0863">Zinc-finger</keyword>
<keyword evidence="3" id="KW-0862">Zinc</keyword>
<dbReference type="InterPro" id="IPR038441">
    <property type="entry name" value="THAP_Znf_sf"/>
</dbReference>
<evidence type="ECO:0000256" key="1">
    <source>
        <dbReference type="ARBA" id="ARBA00022723"/>
    </source>
</evidence>
<evidence type="ECO:0000256" key="3">
    <source>
        <dbReference type="ARBA" id="ARBA00022833"/>
    </source>
</evidence>